<organism evidence="1 2">
    <name type="scientific">Pseudolycoriella hygida</name>
    <dbReference type="NCBI Taxonomy" id="35572"/>
    <lineage>
        <taxon>Eukaryota</taxon>
        <taxon>Metazoa</taxon>
        <taxon>Ecdysozoa</taxon>
        <taxon>Arthropoda</taxon>
        <taxon>Hexapoda</taxon>
        <taxon>Insecta</taxon>
        <taxon>Pterygota</taxon>
        <taxon>Neoptera</taxon>
        <taxon>Endopterygota</taxon>
        <taxon>Diptera</taxon>
        <taxon>Nematocera</taxon>
        <taxon>Sciaroidea</taxon>
        <taxon>Sciaridae</taxon>
        <taxon>Pseudolycoriella</taxon>
    </lineage>
</organism>
<gene>
    <name evidence="1" type="ORF">Bhyg_16171</name>
</gene>
<protein>
    <submittedName>
        <fullName evidence="1">Uncharacterized protein</fullName>
    </submittedName>
</protein>
<proteinExistence type="predicted"/>
<dbReference type="Gene3D" id="3.30.420.10">
    <property type="entry name" value="Ribonuclease H-like superfamily/Ribonuclease H"/>
    <property type="match status" value="1"/>
</dbReference>
<dbReference type="EMBL" id="WJQU01002324">
    <property type="protein sequence ID" value="KAJ6633003.1"/>
    <property type="molecule type" value="Genomic_DNA"/>
</dbReference>
<dbReference type="AlphaFoldDB" id="A0A9Q0RV75"/>
<dbReference type="GO" id="GO:0003676">
    <property type="term" value="F:nucleic acid binding"/>
    <property type="evidence" value="ECO:0007669"/>
    <property type="project" value="InterPro"/>
</dbReference>
<comment type="caution">
    <text evidence="1">The sequence shown here is derived from an EMBL/GenBank/DDBJ whole genome shotgun (WGS) entry which is preliminary data.</text>
</comment>
<evidence type="ECO:0000313" key="2">
    <source>
        <dbReference type="Proteomes" id="UP001151699"/>
    </source>
</evidence>
<sequence length="132" mass="15094">MTTAAYEPQPYGAAENAVKPFKLGVKKACNTRATHSTTGETPFKLLFGREESTHFDRLKPSALAEQLEKRLAERIKNNLDLKQPKQRHFSENDKVMVKMFKGNKSFWQRTTAKSRGLVNRTNRSLKQNVPCK</sequence>
<dbReference type="OrthoDB" id="7761558at2759"/>
<name>A0A9Q0RV75_9DIPT</name>
<dbReference type="Proteomes" id="UP001151699">
    <property type="component" value="Unassembled WGS sequence"/>
</dbReference>
<evidence type="ECO:0000313" key="1">
    <source>
        <dbReference type="EMBL" id="KAJ6633003.1"/>
    </source>
</evidence>
<accession>A0A9Q0RV75</accession>
<dbReference type="InterPro" id="IPR036397">
    <property type="entry name" value="RNaseH_sf"/>
</dbReference>
<keyword evidence="2" id="KW-1185">Reference proteome</keyword>
<reference evidence="1" key="1">
    <citation type="submission" date="2022-07" db="EMBL/GenBank/DDBJ databases">
        <authorList>
            <person name="Trinca V."/>
            <person name="Uliana J.V.C."/>
            <person name="Torres T.T."/>
            <person name="Ward R.J."/>
            <person name="Monesi N."/>
        </authorList>
    </citation>
    <scope>NUCLEOTIDE SEQUENCE</scope>
    <source>
        <strain evidence="1">HSMRA1968</strain>
        <tissue evidence="1">Whole embryos</tissue>
    </source>
</reference>